<evidence type="ECO:0000313" key="2">
    <source>
        <dbReference type="Proteomes" id="UP000650511"/>
    </source>
</evidence>
<comment type="caution">
    <text evidence="1">The sequence shown here is derived from an EMBL/GenBank/DDBJ whole genome shotgun (WGS) entry which is preliminary data.</text>
</comment>
<proteinExistence type="predicted"/>
<evidence type="ECO:0000313" key="1">
    <source>
        <dbReference type="EMBL" id="GGI04955.1"/>
    </source>
</evidence>
<dbReference type="EMBL" id="BMHA01000004">
    <property type="protein sequence ID" value="GGI04955.1"/>
    <property type="molecule type" value="Genomic_DNA"/>
</dbReference>
<protein>
    <recommendedName>
        <fullName evidence="3">YndJ-like protein</fullName>
    </recommendedName>
</protein>
<dbReference type="Proteomes" id="UP000650511">
    <property type="component" value="Unassembled WGS sequence"/>
</dbReference>
<sequence length="291" mass="31525">MTMRRVELRGSLVDRVTQRWVIATGRRVDLVGGQGWLDGPVGDPGGIGDRWVEAHAARHRADVVEGPEQGLLPRFAALTPSLDVAAVSPHIAAFYETTAAWSVDVSSRWARWAEPGGRLINAVFARRLRQLSLPLDPLDVAQGMDSRVAAIVAPDGDHLGTVWQRTLRATGATVFGGFYGACTLPGAAGPSVRVVFPLPNGSLTVFLRPEATPDSGLVLSSKRGRFGEDGAYLVVRPGAADQGWARRVPLHERFALSAGRDGSVRCDHRLDLGPLELLRLRYRLRRHPTGD</sequence>
<accession>A0A8J3EU06</accession>
<dbReference type="RefSeq" id="WP_130649560.1">
    <property type="nucleotide sequence ID" value="NZ_BMHA01000004.1"/>
</dbReference>
<reference evidence="1" key="1">
    <citation type="journal article" date="2014" name="Int. J. Syst. Evol. Microbiol.">
        <title>Complete genome sequence of Corynebacterium casei LMG S-19264T (=DSM 44701T), isolated from a smear-ripened cheese.</title>
        <authorList>
            <consortium name="US DOE Joint Genome Institute (JGI-PGF)"/>
            <person name="Walter F."/>
            <person name="Albersmeier A."/>
            <person name="Kalinowski J."/>
            <person name="Ruckert C."/>
        </authorList>
    </citation>
    <scope>NUCLEOTIDE SEQUENCE</scope>
    <source>
        <strain evidence="1">CGMCC 1.14988</strain>
    </source>
</reference>
<name>A0A8J3EU06_9ACTN</name>
<keyword evidence="2" id="KW-1185">Reference proteome</keyword>
<dbReference type="OrthoDB" id="3678706at2"/>
<organism evidence="1 2">
    <name type="scientific">Egicoccus halophilus</name>
    <dbReference type="NCBI Taxonomy" id="1670830"/>
    <lineage>
        <taxon>Bacteria</taxon>
        <taxon>Bacillati</taxon>
        <taxon>Actinomycetota</taxon>
        <taxon>Nitriliruptoria</taxon>
        <taxon>Egicoccales</taxon>
        <taxon>Egicoccaceae</taxon>
        <taxon>Egicoccus</taxon>
    </lineage>
</organism>
<dbReference type="AlphaFoldDB" id="A0A8J3EU06"/>
<gene>
    <name evidence="1" type="ORF">GCM10011354_11670</name>
</gene>
<reference evidence="1" key="2">
    <citation type="submission" date="2020-09" db="EMBL/GenBank/DDBJ databases">
        <authorList>
            <person name="Sun Q."/>
            <person name="Zhou Y."/>
        </authorList>
    </citation>
    <scope>NUCLEOTIDE SEQUENCE</scope>
    <source>
        <strain evidence="1">CGMCC 1.14988</strain>
    </source>
</reference>
<evidence type="ECO:0008006" key="3">
    <source>
        <dbReference type="Google" id="ProtNLM"/>
    </source>
</evidence>